<reference evidence="2" key="1">
    <citation type="submission" date="2015-01" db="EMBL/GenBank/DDBJ databases">
        <authorList>
            <person name="Andreevskaya M."/>
        </authorList>
    </citation>
    <scope>NUCLEOTIDE SEQUENCE [LARGE SCALE GENOMIC DNA]</scope>
    <source>
        <strain evidence="2">MKFS47</strain>
        <plasmid evidence="2">II</plasmid>
    </source>
</reference>
<dbReference type="EMBL" id="LN774770">
    <property type="protein sequence ID" value="CEN29542.1"/>
    <property type="molecule type" value="Genomic_DNA"/>
</dbReference>
<evidence type="ECO:0000313" key="2">
    <source>
        <dbReference type="Proteomes" id="UP000033166"/>
    </source>
</evidence>
<protein>
    <submittedName>
        <fullName evidence="1">Uncharacterized protein</fullName>
    </submittedName>
</protein>
<dbReference type="Proteomes" id="UP000033166">
    <property type="component" value="Plasmid II"/>
</dbReference>
<name>A0A0D6E0D2_9LACT</name>
<keyword evidence="1" id="KW-0614">Plasmid</keyword>
<dbReference type="KEGG" id="lpk:LACPI_2342"/>
<dbReference type="HOGENOM" id="CLU_1693272_0_0_9"/>
<sequence length="155" mass="17934">MKKTNNMEKVLFIGYLKKTFMVIEDKCIFKLEDCSYWIQEDSVIFSNDNYIQKIKLVKMNERIYLLAGDTTVLVSQLHHAFQSRIFGFFKGWTGHESYSLSTGEIITQLSGQYIRKCVLSPSCLLFYYKNTTYINVSGTCAEISILPPLNNLKLL</sequence>
<evidence type="ECO:0000313" key="1">
    <source>
        <dbReference type="EMBL" id="CEN29542.1"/>
    </source>
</evidence>
<accession>A0A0D6E0D2</accession>
<geneLocation type="plasmid" evidence="1 2">
    <name>II</name>
</geneLocation>
<proteinExistence type="predicted"/>
<organism evidence="1 2">
    <name type="scientific">Pseudolactococcus piscium MKFS47</name>
    <dbReference type="NCBI Taxonomy" id="297352"/>
    <lineage>
        <taxon>Bacteria</taxon>
        <taxon>Bacillati</taxon>
        <taxon>Bacillota</taxon>
        <taxon>Bacilli</taxon>
        <taxon>Lactobacillales</taxon>
        <taxon>Streptococcaceae</taxon>
        <taxon>Pseudolactococcus</taxon>
    </lineage>
</organism>
<dbReference type="AlphaFoldDB" id="A0A0D6E0D2"/>
<gene>
    <name evidence="1" type="ORF">LACPI_2342</name>
</gene>